<dbReference type="Gene3D" id="1.10.1200.120">
    <property type="entry name" value="Large-conductance mechanosensitive channel, MscL, domain 1"/>
    <property type="match status" value="1"/>
</dbReference>
<keyword evidence="3 10" id="KW-0813">Transport</keyword>
<reference evidence="11" key="3">
    <citation type="submission" date="2023-07" db="EMBL/GenBank/DDBJ databases">
        <title>Sorghum-associated microbial communities from plants grown in Nebraska, USA.</title>
        <authorList>
            <person name="Schachtman D."/>
        </authorList>
    </citation>
    <scope>NUCLEOTIDE SEQUENCE</scope>
    <source>
        <strain evidence="11">DS2360</strain>
    </source>
</reference>
<dbReference type="PANTHER" id="PTHR30266">
    <property type="entry name" value="MECHANOSENSITIVE CHANNEL MSCL"/>
    <property type="match status" value="1"/>
</dbReference>
<dbReference type="InterPro" id="IPR019823">
    <property type="entry name" value="Mechanosensitive_channel_CS"/>
</dbReference>
<evidence type="ECO:0000256" key="2">
    <source>
        <dbReference type="ARBA" id="ARBA00007254"/>
    </source>
</evidence>
<dbReference type="PANTHER" id="PTHR30266:SF2">
    <property type="entry name" value="LARGE-CONDUCTANCE MECHANOSENSITIVE CHANNEL"/>
    <property type="match status" value="1"/>
</dbReference>
<dbReference type="AlphaFoldDB" id="A0AAE3Y6L1"/>
<dbReference type="InterPro" id="IPR037673">
    <property type="entry name" value="MSC/AndL"/>
</dbReference>
<keyword evidence="4 10" id="KW-1003">Cell membrane</keyword>
<evidence type="ECO:0000256" key="1">
    <source>
        <dbReference type="ARBA" id="ARBA00004651"/>
    </source>
</evidence>
<dbReference type="NCBIfam" id="TIGR00220">
    <property type="entry name" value="mscL"/>
    <property type="match status" value="1"/>
</dbReference>
<evidence type="ECO:0000256" key="5">
    <source>
        <dbReference type="ARBA" id="ARBA00022692"/>
    </source>
</evidence>
<comment type="subunit">
    <text evidence="10">Homopentamer.</text>
</comment>
<proteinExistence type="inferred from homology"/>
<accession>A0AAE3Y6L1</accession>
<dbReference type="EMBL" id="JAVDQY010000001">
    <property type="protein sequence ID" value="MDR6525924.1"/>
    <property type="molecule type" value="Genomic_DNA"/>
</dbReference>
<dbReference type="Pfam" id="PF01741">
    <property type="entry name" value="MscL"/>
    <property type="match status" value="1"/>
</dbReference>
<feature type="transmembrane region" description="Helical" evidence="10">
    <location>
        <begin position="67"/>
        <end position="89"/>
    </location>
</feature>
<organism evidence="11 14">
    <name type="scientific">Chryseobacterium rhizosphaerae</name>
    <dbReference type="NCBI Taxonomy" id="395937"/>
    <lineage>
        <taxon>Bacteria</taxon>
        <taxon>Pseudomonadati</taxon>
        <taxon>Bacteroidota</taxon>
        <taxon>Flavobacteriia</taxon>
        <taxon>Flavobacteriales</taxon>
        <taxon>Weeksellaceae</taxon>
        <taxon>Chryseobacterium group</taxon>
        <taxon>Chryseobacterium</taxon>
    </lineage>
</organism>
<dbReference type="RefSeq" id="WP_084086017.1">
    <property type="nucleotide sequence ID" value="NZ_BJYH01000001.1"/>
</dbReference>
<comment type="caution">
    <text evidence="11">The sequence shown here is derived from an EMBL/GenBank/DDBJ whole genome shotgun (WGS) entry which is preliminary data.</text>
</comment>
<keyword evidence="7 10" id="KW-0406">Ion transport</keyword>
<reference evidence="12 13" key="1">
    <citation type="journal article" date="2010" name="Syst. Appl. Microbiol.">
        <title>Four new species of Chryseobacterium from the rhizosphere of coastal sand dune plants, Chryseobacterium elymi sp. nov., Chryseobacterium hagamense sp. nov., Chryseobacterium lathyri sp. nov. and Chryseobacterium rhizosphaerae sp. nov.</title>
        <authorList>
            <person name="Cho S.H."/>
            <person name="Lee K.S."/>
            <person name="Shin D.S."/>
            <person name="Han J.H."/>
            <person name="Park K.S."/>
            <person name="Lee C.H."/>
            <person name="Park K.H."/>
            <person name="Kim S.B."/>
        </authorList>
    </citation>
    <scope>NUCLEOTIDE SEQUENCE [LARGE SCALE GENOMIC DNA]</scope>
    <source>
        <strain evidence="12 13">KCTC 22548</strain>
    </source>
</reference>
<keyword evidence="8 10" id="KW-0472">Membrane</keyword>
<keyword evidence="13" id="KW-1185">Reference proteome</keyword>
<evidence type="ECO:0000256" key="10">
    <source>
        <dbReference type="HAMAP-Rule" id="MF_00115"/>
    </source>
</evidence>
<keyword evidence="6 10" id="KW-1133">Transmembrane helix</keyword>
<evidence type="ECO:0000256" key="7">
    <source>
        <dbReference type="ARBA" id="ARBA00023065"/>
    </source>
</evidence>
<keyword evidence="5 10" id="KW-0812">Transmembrane</keyword>
<dbReference type="GO" id="GO:0008381">
    <property type="term" value="F:mechanosensitive monoatomic ion channel activity"/>
    <property type="evidence" value="ECO:0007669"/>
    <property type="project" value="UniProtKB-UniRule"/>
</dbReference>
<sequence>MGFIKEFKAFAFKGNVLDLAVGVIIGAAFGKIVTSLVEDVVTPLLLNPALKAAGAENISKLTWNGVAYGNFLSAVISFLCIAMVLFWIIKGANKISKKEEAAPAGPTDDQKLLAEIRDLLKSKNNL</sequence>
<protein>
    <recommendedName>
        <fullName evidence="10">Large-conductance mechanosensitive channel</fullName>
    </recommendedName>
</protein>
<dbReference type="PRINTS" id="PR01264">
    <property type="entry name" value="MECHCHANNEL"/>
</dbReference>
<evidence type="ECO:0000256" key="8">
    <source>
        <dbReference type="ARBA" id="ARBA00023136"/>
    </source>
</evidence>
<evidence type="ECO:0000313" key="12">
    <source>
        <dbReference type="EMBL" id="REC77324.1"/>
    </source>
</evidence>
<dbReference type="PROSITE" id="PS01327">
    <property type="entry name" value="MSCL"/>
    <property type="match status" value="1"/>
</dbReference>
<dbReference type="GO" id="GO:0005886">
    <property type="term" value="C:plasma membrane"/>
    <property type="evidence" value="ECO:0007669"/>
    <property type="project" value="UniProtKB-SubCell"/>
</dbReference>
<comment type="subcellular location">
    <subcellularLocation>
        <location evidence="1 10">Cell membrane</location>
        <topology evidence="1 10">Multi-pass membrane protein</topology>
    </subcellularLocation>
</comment>
<dbReference type="HAMAP" id="MF_00115">
    <property type="entry name" value="MscL"/>
    <property type="match status" value="1"/>
</dbReference>
<dbReference type="Proteomes" id="UP000256491">
    <property type="component" value="Unassembled WGS sequence"/>
</dbReference>
<comment type="function">
    <text evidence="10">Channel that opens in response to stretch forces in the membrane lipid bilayer. May participate in the regulation of osmotic pressure changes within the cell.</text>
</comment>
<evidence type="ECO:0000256" key="6">
    <source>
        <dbReference type="ARBA" id="ARBA00022989"/>
    </source>
</evidence>
<comment type="similarity">
    <text evidence="2 10">Belongs to the MscL family.</text>
</comment>
<evidence type="ECO:0000313" key="11">
    <source>
        <dbReference type="EMBL" id="MDR6525924.1"/>
    </source>
</evidence>
<dbReference type="InterPro" id="IPR036019">
    <property type="entry name" value="MscL_channel"/>
</dbReference>
<evidence type="ECO:0000256" key="9">
    <source>
        <dbReference type="ARBA" id="ARBA00023303"/>
    </source>
</evidence>
<evidence type="ECO:0000256" key="3">
    <source>
        <dbReference type="ARBA" id="ARBA00022448"/>
    </source>
</evidence>
<name>A0AAE3Y6L1_9FLAO</name>
<evidence type="ECO:0000313" key="14">
    <source>
        <dbReference type="Proteomes" id="UP001184861"/>
    </source>
</evidence>
<dbReference type="EMBL" id="QNUF01000004">
    <property type="protein sequence ID" value="REC77324.1"/>
    <property type="molecule type" value="Genomic_DNA"/>
</dbReference>
<evidence type="ECO:0000313" key="13">
    <source>
        <dbReference type="Proteomes" id="UP000256491"/>
    </source>
</evidence>
<dbReference type="InterPro" id="IPR001185">
    <property type="entry name" value="MS_channel"/>
</dbReference>
<dbReference type="SUPFAM" id="SSF81330">
    <property type="entry name" value="Gated mechanosensitive channel"/>
    <property type="match status" value="1"/>
</dbReference>
<evidence type="ECO:0000256" key="4">
    <source>
        <dbReference type="ARBA" id="ARBA00022475"/>
    </source>
</evidence>
<keyword evidence="9 10" id="KW-0407">Ion channel</keyword>
<dbReference type="Proteomes" id="UP001184861">
    <property type="component" value="Unassembled WGS sequence"/>
</dbReference>
<gene>
    <name evidence="10 12" type="primary">mscL</name>
    <name evidence="12" type="ORF">DRF57_04820</name>
    <name evidence="11" type="ORF">J2787_001294</name>
</gene>
<reference evidence="12" key="2">
    <citation type="submission" date="2018-06" db="EMBL/GenBank/DDBJ databases">
        <authorList>
            <person name="Newman J.D."/>
            <person name="Hugo C.J."/>
            <person name="Kriek I.-M."/>
            <person name="Nel L."/>
        </authorList>
    </citation>
    <scope>NUCLEOTIDE SEQUENCE</scope>
    <source>
        <strain evidence="12">KCTC 22548</strain>
    </source>
</reference>
<feature type="transmembrane region" description="Helical" evidence="10">
    <location>
        <begin position="16"/>
        <end position="37"/>
    </location>
</feature>